<dbReference type="Gene3D" id="1.10.533.10">
    <property type="entry name" value="Death Domain, Fas"/>
    <property type="match status" value="1"/>
</dbReference>
<dbReference type="InterPro" id="IPR001315">
    <property type="entry name" value="CARD"/>
</dbReference>
<proteinExistence type="predicted"/>
<accession>A0A9X0CEZ0</accession>
<feature type="domain" description="CARD" evidence="1">
    <location>
        <begin position="332"/>
        <end position="396"/>
    </location>
</feature>
<evidence type="ECO:0000259" key="1">
    <source>
        <dbReference type="PROSITE" id="PS50209"/>
    </source>
</evidence>
<dbReference type="EMBL" id="MU827801">
    <property type="protein sequence ID" value="KAJ7327371.1"/>
    <property type="molecule type" value="Genomic_DNA"/>
</dbReference>
<protein>
    <recommendedName>
        <fullName evidence="1">CARD domain-containing protein</fullName>
    </recommendedName>
</protein>
<name>A0A9X0CEZ0_9CNID</name>
<dbReference type="InterPro" id="IPR011029">
    <property type="entry name" value="DEATH-like_dom_sf"/>
</dbReference>
<dbReference type="Proteomes" id="UP001163046">
    <property type="component" value="Unassembled WGS sequence"/>
</dbReference>
<comment type="caution">
    <text evidence="2">The sequence shown here is derived from an EMBL/GenBank/DDBJ whole genome shotgun (WGS) entry which is preliminary data.</text>
</comment>
<dbReference type="CDD" id="cd01671">
    <property type="entry name" value="CARD"/>
    <property type="match status" value="1"/>
</dbReference>
<keyword evidence="3" id="KW-1185">Reference proteome</keyword>
<evidence type="ECO:0000313" key="2">
    <source>
        <dbReference type="EMBL" id="KAJ7327371.1"/>
    </source>
</evidence>
<dbReference type="OrthoDB" id="6003221at2759"/>
<reference evidence="2" key="1">
    <citation type="submission" date="2023-01" db="EMBL/GenBank/DDBJ databases">
        <title>Genome assembly of the deep-sea coral Lophelia pertusa.</title>
        <authorList>
            <person name="Herrera S."/>
            <person name="Cordes E."/>
        </authorList>
    </citation>
    <scope>NUCLEOTIDE SEQUENCE</scope>
    <source>
        <strain evidence="2">USNM1676648</strain>
        <tissue evidence="2">Polyp</tissue>
    </source>
</reference>
<dbReference type="PROSITE" id="PS50209">
    <property type="entry name" value="CARD"/>
    <property type="match status" value="1"/>
</dbReference>
<evidence type="ECO:0000313" key="3">
    <source>
        <dbReference type="Proteomes" id="UP001163046"/>
    </source>
</evidence>
<dbReference type="GO" id="GO:0042981">
    <property type="term" value="P:regulation of apoptotic process"/>
    <property type="evidence" value="ECO:0007669"/>
    <property type="project" value="InterPro"/>
</dbReference>
<dbReference type="AlphaFoldDB" id="A0A9X0CEZ0"/>
<sequence>MNNNTRFDYGRAVEVECANCGVVQIPSRGFSNISCPTCNGPISTNDNSHHRRIRRSSDGRELNLLLQDDDTELNWEGQTEVPPSTEDASIQSITASMQHLSTENATSGLPVQESSGDSLTVGCPSSLGQVGKLSKTPIEGFLDEKGESDICQTCGKLNSSRHECLQCYLAIFKRDIISRKKPSFGVYIVPCEKFYEVFAKISQKEATAYQGTEIGIVEENGFLFLYHPQMAIKDVCTISFEMDRGESFSIISPTGPSTFDVKHILARSEERVFPGACVELIIKYNGEQNTLHEDKVKMTLLSGKAKLLIIIPTKSHTSIIHSLQQYYSVTVMPNLDRDALRTCHVDLIENIGNLSSICSYLYQYNILTANEKILMKTFPHPADAIDELLMIIPKKGTFWIFLYIFCSNYVKIKKLQEF</sequence>
<organism evidence="2 3">
    <name type="scientific">Desmophyllum pertusum</name>
    <dbReference type="NCBI Taxonomy" id="174260"/>
    <lineage>
        <taxon>Eukaryota</taxon>
        <taxon>Metazoa</taxon>
        <taxon>Cnidaria</taxon>
        <taxon>Anthozoa</taxon>
        <taxon>Hexacorallia</taxon>
        <taxon>Scleractinia</taxon>
        <taxon>Caryophylliina</taxon>
        <taxon>Caryophylliidae</taxon>
        <taxon>Desmophyllum</taxon>
    </lineage>
</organism>
<dbReference type="SUPFAM" id="SSF47986">
    <property type="entry name" value="DEATH domain"/>
    <property type="match status" value="1"/>
</dbReference>
<gene>
    <name evidence="2" type="ORF">OS493_027061</name>
</gene>